<dbReference type="RefSeq" id="WP_130605901.1">
    <property type="nucleotide sequence ID" value="NZ_AP019368.1"/>
</dbReference>
<dbReference type="Pfam" id="PF03060">
    <property type="entry name" value="NMO"/>
    <property type="match status" value="1"/>
</dbReference>
<dbReference type="InterPro" id="IPR004136">
    <property type="entry name" value="NMO"/>
</dbReference>
<dbReference type="PANTHER" id="PTHR32332">
    <property type="entry name" value="2-NITROPROPANE DIOXYGENASE"/>
    <property type="match status" value="1"/>
</dbReference>
<keyword evidence="4" id="KW-0503">Monooxygenase</keyword>
<sequence>MNQKTVFSEQVGIKYPIICGAMYPCSNPELVAAASEAGGIGIIQPLSMVFAHKHDFRKGMALIKQLTKKPVGMNIITEKSSKIYEDRMKLWLDIALEEGVRFFVTSLGNPKWVVDKANSVGGIVYHDVVDRKWAEKALESGVHGIICVNNRAGGHAGSLPIETLYKDLESLKVPVICAGGVSDKKSYEEALSIGYAGVQMGTRFIATKECNAHMDYKNAIIKATAKDIVLTEKISGVPVSVIKTEYIEKIGTKANPISKYLLKHKKMKHWMRLYYTLQSIWKLKRASLEGAGYKDYWQAGKSVDGCNSILTTKEVIDGMVS</sequence>
<dbReference type="InterPro" id="IPR013785">
    <property type="entry name" value="Aldolase_TIM"/>
</dbReference>
<dbReference type="Proteomes" id="UP000291236">
    <property type="component" value="Chromosome"/>
</dbReference>
<keyword evidence="2" id="KW-0288">FMN</keyword>
<evidence type="ECO:0000313" key="5">
    <source>
        <dbReference type="Proteomes" id="UP000291236"/>
    </source>
</evidence>
<dbReference type="PANTHER" id="PTHR32332:SF20">
    <property type="entry name" value="2-NITROPROPANE DIOXYGENASE-LIKE PROTEIN"/>
    <property type="match status" value="1"/>
</dbReference>
<evidence type="ECO:0000313" key="4">
    <source>
        <dbReference type="EMBL" id="BBH51913.1"/>
    </source>
</evidence>
<dbReference type="SUPFAM" id="SSF51412">
    <property type="entry name" value="Inosine monophosphate dehydrogenase (IMPDH)"/>
    <property type="match status" value="1"/>
</dbReference>
<name>A0A4P2VGD2_FLUSA</name>
<organism evidence="4 5">
    <name type="scientific">Fluviispira sanaruensis</name>
    <dbReference type="NCBI Taxonomy" id="2493639"/>
    <lineage>
        <taxon>Bacteria</taxon>
        <taxon>Pseudomonadati</taxon>
        <taxon>Bdellovibrionota</taxon>
        <taxon>Oligoflexia</taxon>
        <taxon>Silvanigrellales</taxon>
        <taxon>Silvanigrellaceae</taxon>
        <taxon>Fluviispira</taxon>
    </lineage>
</organism>
<evidence type="ECO:0000256" key="3">
    <source>
        <dbReference type="ARBA" id="ARBA00023002"/>
    </source>
</evidence>
<evidence type="ECO:0000256" key="2">
    <source>
        <dbReference type="ARBA" id="ARBA00022643"/>
    </source>
</evidence>
<keyword evidence="3" id="KW-0560">Oxidoreductase</keyword>
<reference evidence="4 5" key="1">
    <citation type="submission" date="2018-12" db="EMBL/GenBank/DDBJ databases">
        <title>Rubrispira sanarue gen. nov., sp., nov., a member of the order Silvanigrellales, isolated from a brackish lake in Hamamatsu Japan.</title>
        <authorList>
            <person name="Maejima Y."/>
            <person name="Iino T."/>
            <person name="Muraguchi Y."/>
            <person name="Fukuda K."/>
            <person name="Nojiri H."/>
            <person name="Ohkuma M."/>
            <person name="Moriuchi R."/>
            <person name="Dohra H."/>
            <person name="Kimbara K."/>
            <person name="Shintani M."/>
        </authorList>
    </citation>
    <scope>NUCLEOTIDE SEQUENCE [LARGE SCALE GENOMIC DNA]</scope>
    <source>
        <strain evidence="4 5">RF1110005</strain>
    </source>
</reference>
<protein>
    <submittedName>
        <fullName evidence="4">Nitronate monooxygenase</fullName>
    </submittedName>
</protein>
<dbReference type="EMBL" id="AP019368">
    <property type="protein sequence ID" value="BBH51913.1"/>
    <property type="molecule type" value="Genomic_DNA"/>
</dbReference>
<evidence type="ECO:0000256" key="1">
    <source>
        <dbReference type="ARBA" id="ARBA00022630"/>
    </source>
</evidence>
<dbReference type="KEGG" id="sbf:JCM31447_03380"/>
<dbReference type="OrthoDB" id="5290203at2"/>
<dbReference type="GO" id="GO:0018580">
    <property type="term" value="F:nitronate monooxygenase activity"/>
    <property type="evidence" value="ECO:0007669"/>
    <property type="project" value="InterPro"/>
</dbReference>
<gene>
    <name evidence="4" type="ORF">JCM31447_03380</name>
</gene>
<proteinExistence type="predicted"/>
<keyword evidence="1" id="KW-0285">Flavoprotein</keyword>
<dbReference type="CDD" id="cd04730">
    <property type="entry name" value="NPD_like"/>
    <property type="match status" value="1"/>
</dbReference>
<accession>A0A4P2VGD2</accession>
<dbReference type="Gene3D" id="3.20.20.70">
    <property type="entry name" value="Aldolase class I"/>
    <property type="match status" value="1"/>
</dbReference>
<keyword evidence="5" id="KW-1185">Reference proteome</keyword>
<dbReference type="AlphaFoldDB" id="A0A4P2VGD2"/>